<evidence type="ECO:0000313" key="3">
    <source>
        <dbReference type="EMBL" id="KRM46843.1"/>
    </source>
</evidence>
<reference evidence="3 4" key="1">
    <citation type="journal article" date="2015" name="Genome Announc.">
        <title>Expanding the biotechnology potential of lactobacilli through comparative genomics of 213 strains and associated genera.</title>
        <authorList>
            <person name="Sun Z."/>
            <person name="Harris H.M."/>
            <person name="McCann A."/>
            <person name="Guo C."/>
            <person name="Argimon S."/>
            <person name="Zhang W."/>
            <person name="Yang X."/>
            <person name="Jeffery I.B."/>
            <person name="Cooney J.C."/>
            <person name="Kagawa T.F."/>
            <person name="Liu W."/>
            <person name="Song Y."/>
            <person name="Salvetti E."/>
            <person name="Wrobel A."/>
            <person name="Rasinkangas P."/>
            <person name="Parkhill J."/>
            <person name="Rea M.C."/>
            <person name="O'Sullivan O."/>
            <person name="Ritari J."/>
            <person name="Douillard F.P."/>
            <person name="Paul Ross R."/>
            <person name="Yang R."/>
            <person name="Briner A.E."/>
            <person name="Felis G.E."/>
            <person name="de Vos W.M."/>
            <person name="Barrangou R."/>
            <person name="Klaenhammer T.R."/>
            <person name="Caufield P.W."/>
            <person name="Cui Y."/>
            <person name="Zhang H."/>
            <person name="O'Toole P.W."/>
        </authorList>
    </citation>
    <scope>NUCLEOTIDE SEQUENCE [LARGE SCALE GENOMIC DNA]</scope>
    <source>
        <strain evidence="3 4">DSM 5707</strain>
    </source>
</reference>
<dbReference type="Pfam" id="PF01597">
    <property type="entry name" value="GCV_H"/>
    <property type="match status" value="1"/>
</dbReference>
<dbReference type="AlphaFoldDB" id="A0A0R1Z4G4"/>
<evidence type="ECO:0000259" key="2">
    <source>
        <dbReference type="PROSITE" id="PS50968"/>
    </source>
</evidence>
<proteinExistence type="predicted"/>
<dbReference type="EMBL" id="AZGK01000004">
    <property type="protein sequence ID" value="KRM46843.1"/>
    <property type="molecule type" value="Genomic_DNA"/>
</dbReference>
<name>A0A0R1Z4G4_9LACO</name>
<dbReference type="Gene3D" id="2.40.50.100">
    <property type="match status" value="1"/>
</dbReference>
<keyword evidence="1" id="KW-0450">Lipoyl</keyword>
<dbReference type="GO" id="GO:0005960">
    <property type="term" value="C:glycine cleavage complex"/>
    <property type="evidence" value="ECO:0007669"/>
    <property type="project" value="InterPro"/>
</dbReference>
<dbReference type="InterPro" id="IPR002930">
    <property type="entry name" value="GCV_H"/>
</dbReference>
<dbReference type="PANTHER" id="PTHR11715">
    <property type="entry name" value="GLYCINE CLEAVAGE SYSTEM H PROTEIN"/>
    <property type="match status" value="1"/>
</dbReference>
<dbReference type="InterPro" id="IPR000089">
    <property type="entry name" value="Biotin_lipoyl"/>
</dbReference>
<protein>
    <submittedName>
        <fullName evidence="3">Glycine cleavage H-protein</fullName>
    </submittedName>
</protein>
<evidence type="ECO:0000313" key="4">
    <source>
        <dbReference type="Proteomes" id="UP000051957"/>
    </source>
</evidence>
<dbReference type="InterPro" id="IPR011053">
    <property type="entry name" value="Single_hybrid_motif"/>
</dbReference>
<dbReference type="GO" id="GO:0009249">
    <property type="term" value="P:protein lipoylation"/>
    <property type="evidence" value="ECO:0007669"/>
    <property type="project" value="TreeGrafter"/>
</dbReference>
<comment type="caution">
    <text evidence="3">The sequence shown here is derived from an EMBL/GenBank/DDBJ whole genome shotgun (WGS) entry which is preliminary data.</text>
</comment>
<dbReference type="Proteomes" id="UP000051957">
    <property type="component" value="Unassembled WGS sequence"/>
</dbReference>
<dbReference type="GO" id="GO:0019464">
    <property type="term" value="P:glycine decarboxylation via glycine cleavage system"/>
    <property type="evidence" value="ECO:0007669"/>
    <property type="project" value="InterPro"/>
</dbReference>
<evidence type="ECO:0000256" key="1">
    <source>
        <dbReference type="ARBA" id="ARBA00022823"/>
    </source>
</evidence>
<dbReference type="InterPro" id="IPR033753">
    <property type="entry name" value="GCV_H/Fam206"/>
</dbReference>
<accession>A0A0R1Z4G4</accession>
<dbReference type="PANTHER" id="PTHR11715:SF3">
    <property type="entry name" value="GLYCINE CLEAVAGE SYSTEM H PROTEIN-RELATED"/>
    <property type="match status" value="1"/>
</dbReference>
<dbReference type="SUPFAM" id="SSF51230">
    <property type="entry name" value="Single hybrid motif"/>
    <property type="match status" value="1"/>
</dbReference>
<organism evidence="3 4">
    <name type="scientific">Lentilactobacillus parabuchneri DSM 5707 = NBRC 107865</name>
    <dbReference type="NCBI Taxonomy" id="1423784"/>
    <lineage>
        <taxon>Bacteria</taxon>
        <taxon>Bacillati</taxon>
        <taxon>Bacillota</taxon>
        <taxon>Bacilli</taxon>
        <taxon>Lactobacillales</taxon>
        <taxon>Lactobacillaceae</taxon>
        <taxon>Lentilactobacillus</taxon>
    </lineage>
</organism>
<dbReference type="PROSITE" id="PS50968">
    <property type="entry name" value="BIOTINYL_LIPOYL"/>
    <property type="match status" value="1"/>
</dbReference>
<dbReference type="CDD" id="cd06848">
    <property type="entry name" value="GCS_H"/>
    <property type="match status" value="1"/>
</dbReference>
<feature type="domain" description="Lipoyl-binding" evidence="2">
    <location>
        <begin position="23"/>
        <end position="105"/>
    </location>
</feature>
<gene>
    <name evidence="3" type="ORF">FC51_GL001756</name>
</gene>
<sequence length="105" mass="11904">MIHMADKIDDSKYLWTDKTDDGHTRIGLNDLARNEIGQVTFAEFPEKLTQVEDGDPILSFEGAKAVTEIHTPVAGKVARINSDLIEHPELLNEDNRDKTWIVELF</sequence>
<dbReference type="GO" id="GO:0005737">
    <property type="term" value="C:cytoplasm"/>
    <property type="evidence" value="ECO:0007669"/>
    <property type="project" value="TreeGrafter"/>
</dbReference>
<dbReference type="PATRIC" id="fig|1423784.4.peg.1790"/>